<feature type="domain" description="Fructose-1-6-bisphosphatase class 1 C-terminal" evidence="15">
    <location>
        <begin position="187"/>
        <end position="320"/>
    </location>
</feature>
<dbReference type="FunFam" id="3.40.190.80:FF:000011">
    <property type="entry name" value="Fructose-1,6-bisphosphatase class 1"/>
    <property type="match status" value="1"/>
</dbReference>
<feature type="binding site" evidence="12">
    <location>
        <position position="103"/>
    </location>
    <ligand>
        <name>Mg(2+)</name>
        <dbReference type="ChEBI" id="CHEBI:18420"/>
        <label>1</label>
    </ligand>
</feature>
<dbReference type="InterPro" id="IPR044015">
    <property type="entry name" value="FBPase_C_dom"/>
</dbReference>
<organism evidence="16 17">
    <name type="scientific">Motiliproteus coralliicola</name>
    <dbReference type="NCBI Taxonomy" id="2283196"/>
    <lineage>
        <taxon>Bacteria</taxon>
        <taxon>Pseudomonadati</taxon>
        <taxon>Pseudomonadota</taxon>
        <taxon>Gammaproteobacteria</taxon>
        <taxon>Oceanospirillales</taxon>
        <taxon>Oceanospirillaceae</taxon>
        <taxon>Motiliproteus</taxon>
    </lineage>
</organism>
<feature type="domain" description="Fructose-1-6-bisphosphatase class I N-terminal" evidence="14">
    <location>
        <begin position="8"/>
        <end position="183"/>
    </location>
</feature>
<dbReference type="EC" id="3.1.3.11" evidence="3 12"/>
<dbReference type="SUPFAM" id="SSF56655">
    <property type="entry name" value="Carbohydrate phosphatase"/>
    <property type="match status" value="1"/>
</dbReference>
<feature type="binding site" evidence="12">
    <location>
        <position position="103"/>
    </location>
    <ligand>
        <name>Mg(2+)</name>
        <dbReference type="ChEBI" id="CHEBI:18420"/>
        <label>2</label>
    </ligand>
</feature>
<keyword evidence="8 12" id="KW-0119">Carbohydrate metabolism</keyword>
<dbReference type="NCBIfam" id="NF006780">
    <property type="entry name" value="PRK09293.1-4"/>
    <property type="match status" value="1"/>
</dbReference>
<dbReference type="Gene3D" id="3.30.540.10">
    <property type="entry name" value="Fructose-1,6-Bisphosphatase, subunit A, domain 1"/>
    <property type="match status" value="1"/>
</dbReference>
<dbReference type="GO" id="GO:0006002">
    <property type="term" value="P:fructose 6-phosphate metabolic process"/>
    <property type="evidence" value="ECO:0007669"/>
    <property type="project" value="TreeGrafter"/>
</dbReference>
<dbReference type="GO" id="GO:0006000">
    <property type="term" value="P:fructose metabolic process"/>
    <property type="evidence" value="ECO:0007669"/>
    <property type="project" value="TreeGrafter"/>
</dbReference>
<proteinExistence type="inferred from homology"/>
<evidence type="ECO:0000256" key="13">
    <source>
        <dbReference type="RuleBase" id="RU000508"/>
    </source>
</evidence>
<comment type="similarity">
    <text evidence="2 12 13">Belongs to the FBPase class 1 family.</text>
</comment>
<dbReference type="GO" id="GO:0006094">
    <property type="term" value="P:gluconeogenesis"/>
    <property type="evidence" value="ECO:0007669"/>
    <property type="project" value="UniProtKB-UniRule"/>
</dbReference>
<feature type="binding site" evidence="12">
    <location>
        <position position="105"/>
    </location>
    <ligand>
        <name>Mg(2+)</name>
        <dbReference type="ChEBI" id="CHEBI:18420"/>
        <label>1</label>
    </ligand>
</feature>
<feature type="binding site" evidence="12">
    <location>
        <begin position="106"/>
        <end position="109"/>
    </location>
    <ligand>
        <name>substrate</name>
    </ligand>
</feature>
<evidence type="ECO:0000256" key="10">
    <source>
        <dbReference type="ARBA" id="ARBA00072069"/>
    </source>
</evidence>
<dbReference type="CDD" id="cd00354">
    <property type="entry name" value="FBPase"/>
    <property type="match status" value="1"/>
</dbReference>
<evidence type="ECO:0000256" key="3">
    <source>
        <dbReference type="ARBA" id="ARBA00013093"/>
    </source>
</evidence>
<accession>A0A369WD19</accession>
<dbReference type="PANTHER" id="PTHR11556:SF35">
    <property type="entry name" value="SEDOHEPTULOSE-1,7-BISPHOSPHATASE, CHLOROPLASTIC"/>
    <property type="match status" value="1"/>
</dbReference>
<dbReference type="Gene3D" id="3.40.190.80">
    <property type="match status" value="1"/>
</dbReference>
<evidence type="ECO:0000256" key="8">
    <source>
        <dbReference type="ARBA" id="ARBA00023277"/>
    </source>
</evidence>
<keyword evidence="4 12" id="KW-0963">Cytoplasm</keyword>
<feature type="binding site" evidence="12">
    <location>
        <position position="263"/>
    </location>
    <ligand>
        <name>substrate</name>
    </ligand>
</feature>
<comment type="cofactor">
    <cofactor evidence="12">
        <name>Mg(2+)</name>
        <dbReference type="ChEBI" id="CHEBI:18420"/>
    </cofactor>
    <text evidence="12">Binds 2 magnesium ions per subunit.</text>
</comment>
<dbReference type="AlphaFoldDB" id="A0A369WD19"/>
<dbReference type="RefSeq" id="WP_114696271.1">
    <property type="nucleotide sequence ID" value="NZ_QQOH01000003.1"/>
</dbReference>
<keyword evidence="6 12" id="KW-0378">Hydrolase</keyword>
<evidence type="ECO:0000256" key="7">
    <source>
        <dbReference type="ARBA" id="ARBA00022842"/>
    </source>
</evidence>
<comment type="pathway">
    <text evidence="9">Carbohydrate biosynthesis.</text>
</comment>
<dbReference type="Proteomes" id="UP000253769">
    <property type="component" value="Unassembled WGS sequence"/>
</dbReference>
<evidence type="ECO:0000256" key="12">
    <source>
        <dbReference type="HAMAP-Rule" id="MF_01855"/>
    </source>
</evidence>
<dbReference type="EMBL" id="QQOH01000003">
    <property type="protein sequence ID" value="RDE19928.1"/>
    <property type="molecule type" value="Genomic_DNA"/>
</dbReference>
<dbReference type="GO" id="GO:0042132">
    <property type="term" value="F:fructose 1,6-bisphosphate 1-phosphatase activity"/>
    <property type="evidence" value="ECO:0007669"/>
    <property type="project" value="UniProtKB-UniRule"/>
</dbReference>
<evidence type="ECO:0000313" key="17">
    <source>
        <dbReference type="Proteomes" id="UP000253769"/>
    </source>
</evidence>
<dbReference type="PRINTS" id="PR00115">
    <property type="entry name" value="F16BPHPHTASE"/>
</dbReference>
<dbReference type="Pfam" id="PF18913">
    <property type="entry name" value="FBPase_C"/>
    <property type="match status" value="1"/>
</dbReference>
<dbReference type="InterPro" id="IPR033391">
    <property type="entry name" value="FBPase_N"/>
</dbReference>
<comment type="caution">
    <text evidence="16">The sequence shown here is derived from an EMBL/GenBank/DDBJ whole genome shotgun (WGS) entry which is preliminary data.</text>
</comment>
<evidence type="ECO:0000259" key="14">
    <source>
        <dbReference type="Pfam" id="PF00316"/>
    </source>
</evidence>
<dbReference type="PANTHER" id="PTHR11556">
    <property type="entry name" value="FRUCTOSE-1,6-BISPHOSPHATASE-RELATED"/>
    <property type="match status" value="1"/>
</dbReference>
<dbReference type="HAMAP" id="MF_01855">
    <property type="entry name" value="FBPase_class1"/>
    <property type="match status" value="1"/>
</dbReference>
<dbReference type="PIRSF" id="PIRSF500210">
    <property type="entry name" value="FBPtase"/>
    <property type="match status" value="1"/>
</dbReference>
<evidence type="ECO:0000256" key="11">
    <source>
        <dbReference type="ARBA" id="ARBA00081210"/>
    </source>
</evidence>
<comment type="subcellular location">
    <subcellularLocation>
        <location evidence="12">Cytoplasm</location>
    </subcellularLocation>
</comment>
<feature type="binding site" evidence="12">
    <location>
        <position position="106"/>
    </location>
    <ligand>
        <name>Mg(2+)</name>
        <dbReference type="ChEBI" id="CHEBI:18420"/>
        <label>2</label>
    </ligand>
</feature>
<comment type="subunit">
    <text evidence="12">Homotetramer.</text>
</comment>
<evidence type="ECO:0000259" key="15">
    <source>
        <dbReference type="Pfam" id="PF18913"/>
    </source>
</evidence>
<name>A0A369WD19_9GAMM</name>
<dbReference type="FunFam" id="3.30.540.10:FF:000002">
    <property type="entry name" value="Fructose-1,6-bisphosphatase class 1"/>
    <property type="match status" value="1"/>
</dbReference>
<feature type="binding site" evidence="12">
    <location>
        <position position="197"/>
    </location>
    <ligand>
        <name>substrate</name>
    </ligand>
</feature>
<dbReference type="InterPro" id="IPR000146">
    <property type="entry name" value="FBPase_class-1"/>
</dbReference>
<protein>
    <recommendedName>
        <fullName evidence="10 12">Fructose-1,6-bisphosphatase class 1</fullName>
        <shortName evidence="12">FBPase class 1</shortName>
        <ecNumber evidence="3 12">3.1.3.11</ecNumber>
    </recommendedName>
    <alternativeName>
        <fullName evidence="11 12">D-fructose-1,6-bisphosphate 1-phosphohydrolase class 1</fullName>
    </alternativeName>
</protein>
<dbReference type="GO" id="GO:0005829">
    <property type="term" value="C:cytosol"/>
    <property type="evidence" value="ECO:0007669"/>
    <property type="project" value="TreeGrafter"/>
</dbReference>
<dbReference type="InterPro" id="IPR028343">
    <property type="entry name" value="FBPtase"/>
</dbReference>
<gene>
    <name evidence="12" type="primary">fbp</name>
    <name evidence="16" type="ORF">DV711_13760</name>
</gene>
<evidence type="ECO:0000256" key="9">
    <source>
        <dbReference type="ARBA" id="ARBA00024331"/>
    </source>
</evidence>
<evidence type="ECO:0000256" key="2">
    <source>
        <dbReference type="ARBA" id="ARBA00010941"/>
    </source>
</evidence>
<dbReference type="PIRSF" id="PIRSF000904">
    <property type="entry name" value="FBPtase_SBPase"/>
    <property type="match status" value="1"/>
</dbReference>
<reference evidence="16 17" key="1">
    <citation type="submission" date="2018-07" db="EMBL/GenBank/DDBJ databases">
        <title>Motiliproteus coralliicola sp. nov., a bacterium isolated from Coral.</title>
        <authorList>
            <person name="Wang G."/>
        </authorList>
    </citation>
    <scope>NUCLEOTIDE SEQUENCE [LARGE SCALE GENOMIC DNA]</scope>
    <source>
        <strain evidence="16 17">C34</strain>
    </source>
</reference>
<evidence type="ECO:0000256" key="1">
    <source>
        <dbReference type="ARBA" id="ARBA00001273"/>
    </source>
</evidence>
<evidence type="ECO:0000313" key="16">
    <source>
        <dbReference type="EMBL" id="RDE19928.1"/>
    </source>
</evidence>
<dbReference type="OrthoDB" id="9806756at2"/>
<feature type="binding site" evidence="12">
    <location>
        <position position="84"/>
    </location>
    <ligand>
        <name>Mg(2+)</name>
        <dbReference type="ChEBI" id="CHEBI:18420"/>
        <label>1</label>
    </ligand>
</feature>
<evidence type="ECO:0000256" key="5">
    <source>
        <dbReference type="ARBA" id="ARBA00022723"/>
    </source>
</evidence>
<comment type="catalytic activity">
    <reaction evidence="1 12">
        <text>beta-D-fructose 1,6-bisphosphate + H2O = beta-D-fructose 6-phosphate + phosphate</text>
        <dbReference type="Rhea" id="RHEA:11064"/>
        <dbReference type="ChEBI" id="CHEBI:15377"/>
        <dbReference type="ChEBI" id="CHEBI:32966"/>
        <dbReference type="ChEBI" id="CHEBI:43474"/>
        <dbReference type="ChEBI" id="CHEBI:57634"/>
        <dbReference type="EC" id="3.1.3.11"/>
    </reaction>
</comment>
<keyword evidence="5 12" id="KW-0479">Metal-binding</keyword>
<dbReference type="GO" id="GO:0030388">
    <property type="term" value="P:fructose 1,6-bisphosphate metabolic process"/>
    <property type="evidence" value="ECO:0007669"/>
    <property type="project" value="TreeGrafter"/>
</dbReference>
<dbReference type="GO" id="GO:0005986">
    <property type="term" value="P:sucrose biosynthetic process"/>
    <property type="evidence" value="ECO:0007669"/>
    <property type="project" value="TreeGrafter"/>
</dbReference>
<feature type="binding site" evidence="12">
    <location>
        <position position="269"/>
    </location>
    <ligand>
        <name>Mg(2+)</name>
        <dbReference type="ChEBI" id="CHEBI:18420"/>
        <label>2</label>
    </ligand>
</feature>
<keyword evidence="17" id="KW-1185">Reference proteome</keyword>
<evidence type="ECO:0000256" key="6">
    <source>
        <dbReference type="ARBA" id="ARBA00022801"/>
    </source>
</evidence>
<keyword evidence="7 12" id="KW-0460">Magnesium</keyword>
<evidence type="ECO:0000256" key="4">
    <source>
        <dbReference type="ARBA" id="ARBA00022490"/>
    </source>
</evidence>
<dbReference type="GO" id="GO:0000287">
    <property type="term" value="F:magnesium ion binding"/>
    <property type="evidence" value="ECO:0007669"/>
    <property type="project" value="UniProtKB-UniRule"/>
</dbReference>
<sequence>MLRLTQFLKQQETPADLIELVNLLMAACKEIDGKLQDGALAGILGAAETENVQGETQKKLDVIANDILKLTLSNTNLVAGLASEEEDDPVACDPEGKFLVTFDPLDGSSNIDINVSVGTIFSILEAPNDSDPAQQAAYLQSGRKQVAAGYVLYGPSCILVMTTGNGVHMFTLGSNGEFYLTRESVQVPQTTKEFAINMSNQRFWDQPVKDYVADLLQGEEGPLGKRYNMRWIASMVAEVHRILTRGGIFMYPWDSRAPQKPGKLRLMYEGNPMSFLIEQAGGRSVNTQIDIMDVEPEQIHERVSVVLGSKEEVETVLRYHGN</sequence>
<dbReference type="NCBIfam" id="NF006779">
    <property type="entry name" value="PRK09293.1-3"/>
    <property type="match status" value="1"/>
</dbReference>
<comment type="caution">
    <text evidence="12">Lacks conserved residue(s) required for the propagation of feature annotation.</text>
</comment>
<dbReference type="Pfam" id="PF00316">
    <property type="entry name" value="FBPase"/>
    <property type="match status" value="1"/>
</dbReference>